<keyword evidence="1" id="KW-0472">Membrane</keyword>
<evidence type="ECO:0000256" key="1">
    <source>
        <dbReference type="SAM" id="Phobius"/>
    </source>
</evidence>
<name>A0A915YD01_9BACT</name>
<dbReference type="AlphaFoldDB" id="A0A915YD01"/>
<feature type="transmembrane region" description="Helical" evidence="1">
    <location>
        <begin position="105"/>
        <end position="123"/>
    </location>
</feature>
<keyword evidence="1" id="KW-1133">Transmembrane helix</keyword>
<protein>
    <submittedName>
        <fullName evidence="2">Uncharacterized protein</fullName>
    </submittedName>
</protein>
<keyword evidence="3" id="KW-1185">Reference proteome</keyword>
<proteinExistence type="predicted"/>
<organism evidence="2 3">
    <name type="scientific">Aureispira anguillae</name>
    <dbReference type="NCBI Taxonomy" id="2864201"/>
    <lineage>
        <taxon>Bacteria</taxon>
        <taxon>Pseudomonadati</taxon>
        <taxon>Bacteroidota</taxon>
        <taxon>Saprospiria</taxon>
        <taxon>Saprospirales</taxon>
        <taxon>Saprospiraceae</taxon>
        <taxon>Aureispira</taxon>
    </lineage>
</organism>
<keyword evidence="1" id="KW-0812">Transmembrane</keyword>
<accession>A0A915YD01</accession>
<reference evidence="2" key="1">
    <citation type="submission" date="2022-09" db="EMBL/GenBank/DDBJ databases">
        <title>Aureispira anguillicida sp. nov., isolated from Leptocephalus of Japanese eel Anguilla japonica.</title>
        <authorList>
            <person name="Yuasa K."/>
            <person name="Mekata T."/>
            <person name="Ikunari K."/>
        </authorList>
    </citation>
    <scope>NUCLEOTIDE SEQUENCE</scope>
    <source>
        <strain evidence="2">EL160426</strain>
    </source>
</reference>
<dbReference type="KEGG" id="aup:AsAng_0015120"/>
<feature type="transmembrane region" description="Helical" evidence="1">
    <location>
        <begin position="65"/>
        <end position="85"/>
    </location>
</feature>
<dbReference type="RefSeq" id="WP_264792068.1">
    <property type="nucleotide sequence ID" value="NZ_AP026867.1"/>
</dbReference>
<evidence type="ECO:0000313" key="3">
    <source>
        <dbReference type="Proteomes" id="UP001060919"/>
    </source>
</evidence>
<dbReference type="Proteomes" id="UP001060919">
    <property type="component" value="Chromosome"/>
</dbReference>
<evidence type="ECO:0000313" key="2">
    <source>
        <dbReference type="EMBL" id="BDS10803.1"/>
    </source>
</evidence>
<sequence>MPHNEVNLVLDSAKIMGTIKALEKRIEDRFPSSSLLKTCKGFIQIADDSQENINYIGRPNLSIRIFALAIILMGLVGIIYSFTLVNFKFSNLSFVDVVTLAEATINDLVLLGAAIFFLVTLEVRLKRNKAIKILDQLRGLAHVIDMHQLTKDPVMIGVIKLKTYNSPERSLSKFELQRYLDYCSEMLSLIGKVAALYSQSLPDDVIVRTVNEIESLTSGFSRKVWQKIMILADIDGDAPLTVQMD</sequence>
<gene>
    <name evidence="2" type="ORF">AsAng_0015120</name>
</gene>
<dbReference type="EMBL" id="AP026867">
    <property type="protein sequence ID" value="BDS10803.1"/>
    <property type="molecule type" value="Genomic_DNA"/>
</dbReference>